<dbReference type="Gene3D" id="3.10.100.10">
    <property type="entry name" value="Mannose-Binding Protein A, subunit A"/>
    <property type="match status" value="1"/>
</dbReference>
<name>A0ABN8SZD3_9CNID</name>
<dbReference type="InterPro" id="IPR001304">
    <property type="entry name" value="C-type_lectin-like"/>
</dbReference>
<evidence type="ECO:0000256" key="2">
    <source>
        <dbReference type="SAM" id="SignalP"/>
    </source>
</evidence>
<feature type="compositionally biased region" description="Basic and acidic residues" evidence="1">
    <location>
        <begin position="263"/>
        <end position="275"/>
    </location>
</feature>
<reference evidence="4 5" key="1">
    <citation type="submission" date="2022-05" db="EMBL/GenBank/DDBJ databases">
        <authorList>
            <consortium name="Genoscope - CEA"/>
            <person name="William W."/>
        </authorList>
    </citation>
    <scope>NUCLEOTIDE SEQUENCE [LARGE SCALE GENOMIC DNA]</scope>
</reference>
<evidence type="ECO:0000256" key="1">
    <source>
        <dbReference type="SAM" id="MobiDB-lite"/>
    </source>
</evidence>
<keyword evidence="5" id="KW-1185">Reference proteome</keyword>
<feature type="chain" id="PRO_5047514252" description="C-type lectin domain-containing protein" evidence="2">
    <location>
        <begin position="19"/>
        <end position="428"/>
    </location>
</feature>
<dbReference type="InterPro" id="IPR016186">
    <property type="entry name" value="C-type_lectin-like/link_sf"/>
</dbReference>
<comment type="caution">
    <text evidence="4">The sequence shown here is derived from an EMBL/GenBank/DDBJ whole genome shotgun (WGS) entry which is preliminary data.</text>
</comment>
<organism evidence="4 5">
    <name type="scientific">Porites evermanni</name>
    <dbReference type="NCBI Taxonomy" id="104178"/>
    <lineage>
        <taxon>Eukaryota</taxon>
        <taxon>Metazoa</taxon>
        <taxon>Cnidaria</taxon>
        <taxon>Anthozoa</taxon>
        <taxon>Hexacorallia</taxon>
        <taxon>Scleractinia</taxon>
        <taxon>Fungiina</taxon>
        <taxon>Poritidae</taxon>
        <taxon>Porites</taxon>
    </lineage>
</organism>
<dbReference type="Pfam" id="PF00059">
    <property type="entry name" value="Lectin_C"/>
    <property type="match status" value="1"/>
</dbReference>
<accession>A0ABN8SZD3</accession>
<dbReference type="PROSITE" id="PS50041">
    <property type="entry name" value="C_TYPE_LECTIN_2"/>
    <property type="match status" value="1"/>
</dbReference>
<protein>
    <recommendedName>
        <fullName evidence="3">C-type lectin domain-containing protein</fullName>
    </recommendedName>
</protein>
<feature type="region of interest" description="Disordered" evidence="1">
    <location>
        <begin position="228"/>
        <end position="275"/>
    </location>
</feature>
<dbReference type="InterPro" id="IPR016187">
    <property type="entry name" value="CTDL_fold"/>
</dbReference>
<gene>
    <name evidence="4" type="ORF">PEVE_00031382</name>
</gene>
<evidence type="ECO:0000313" key="5">
    <source>
        <dbReference type="Proteomes" id="UP001159427"/>
    </source>
</evidence>
<sequence>MANERLFWISMLILPVLCLQVLGIGLEIAFNCSVYTFHMRSDISWEESKNLCEQNGSKLVSMERLRAELNFLETQSEALKINTIEYYIGLRKKGQKWIWVSDNSTLKETKKGEFPWASSEPANNGNCVKMWLGKRSPSWTYVFDDVDCSVSTSNIGYICERTSTPLKCGSYVSSSRKQSSDQTHHLHSSTELTVHFSMSQAREERLTIKTVTENNEEYTYAVVDENKRKSKCDQGGPSGSKVGGVQPSSEDEHLAADQSALKESTEMCDKSNDQEEKGRHVYANVLVKENKAMFCKTAVSRDDGLDFADTKGSSAMGKDPVEHLNRSSLEQGKEINSKKATSQQDPNSATDCNDHFYAAVDKSKKKRMAPKKPLPYCSGHLMYTDMSHLPTNKNGKVHRACASTVYADINHSAKRKVKTGFKPRLPTM</sequence>
<feature type="compositionally biased region" description="Polar residues" evidence="1">
    <location>
        <begin position="338"/>
        <end position="351"/>
    </location>
</feature>
<feature type="signal peptide" evidence="2">
    <location>
        <begin position="1"/>
        <end position="18"/>
    </location>
</feature>
<feature type="region of interest" description="Disordered" evidence="1">
    <location>
        <begin position="333"/>
        <end position="353"/>
    </location>
</feature>
<proteinExistence type="predicted"/>
<keyword evidence="2" id="KW-0732">Signal</keyword>
<dbReference type="SUPFAM" id="SSF56436">
    <property type="entry name" value="C-type lectin-like"/>
    <property type="match status" value="1"/>
</dbReference>
<dbReference type="SMART" id="SM00034">
    <property type="entry name" value="CLECT"/>
    <property type="match status" value="1"/>
</dbReference>
<dbReference type="Proteomes" id="UP001159427">
    <property type="component" value="Unassembled WGS sequence"/>
</dbReference>
<dbReference type="CDD" id="cd00037">
    <property type="entry name" value="CLECT"/>
    <property type="match status" value="1"/>
</dbReference>
<dbReference type="EMBL" id="CALNXI010004484">
    <property type="protein sequence ID" value="CAH3195911.1"/>
    <property type="molecule type" value="Genomic_DNA"/>
</dbReference>
<evidence type="ECO:0000259" key="3">
    <source>
        <dbReference type="PROSITE" id="PS50041"/>
    </source>
</evidence>
<evidence type="ECO:0000313" key="4">
    <source>
        <dbReference type="EMBL" id="CAH3195911.1"/>
    </source>
</evidence>
<feature type="domain" description="C-type lectin" evidence="3">
    <location>
        <begin position="30"/>
        <end position="139"/>
    </location>
</feature>
<dbReference type="PANTHER" id="PTHR22803">
    <property type="entry name" value="MANNOSE, PHOSPHOLIPASE, LECTIN RECEPTOR RELATED"/>
    <property type="match status" value="1"/>
</dbReference>
<dbReference type="InterPro" id="IPR050111">
    <property type="entry name" value="C-type_lectin/snaclec_domain"/>
</dbReference>